<organism evidence="7 9">
    <name type="scientific">Aneurinibacillus migulanus</name>
    <name type="common">Bacillus migulanus</name>
    <dbReference type="NCBI Taxonomy" id="47500"/>
    <lineage>
        <taxon>Bacteria</taxon>
        <taxon>Bacillati</taxon>
        <taxon>Bacillota</taxon>
        <taxon>Bacilli</taxon>
        <taxon>Bacillales</taxon>
        <taxon>Paenibacillaceae</taxon>
        <taxon>Aneurinibacillus group</taxon>
        <taxon>Aneurinibacillus</taxon>
    </lineage>
</organism>
<accession>A0A0D1W8V0</accession>
<dbReference type="Proteomes" id="UP000182836">
    <property type="component" value="Unassembled WGS sequence"/>
</dbReference>
<dbReference type="RefSeq" id="WP_043066476.1">
    <property type="nucleotide sequence ID" value="NZ_BJOA01000191.1"/>
</dbReference>
<gene>
    <name evidence="7" type="ORF">AF333_01895</name>
    <name evidence="8" type="ORF">SAMN04487909_14162</name>
</gene>
<comment type="similarity">
    <text evidence="1 5">Belongs to the aldehyde dehydrogenase family.</text>
</comment>
<dbReference type="CDD" id="cd07151">
    <property type="entry name" value="ALDH_HBenzADH"/>
    <property type="match status" value="1"/>
</dbReference>
<dbReference type="Gene3D" id="3.40.605.10">
    <property type="entry name" value="Aldehyde Dehydrogenase, Chain A, domain 1"/>
    <property type="match status" value="1"/>
</dbReference>
<keyword evidence="3" id="KW-0520">NAD</keyword>
<evidence type="ECO:0000313" key="7">
    <source>
        <dbReference type="EMBL" id="KON94425.1"/>
    </source>
</evidence>
<dbReference type="PANTHER" id="PTHR42986:SF1">
    <property type="entry name" value="BENZALDEHYDE DEHYDROGENASE YFMT"/>
    <property type="match status" value="1"/>
</dbReference>
<dbReference type="OrthoDB" id="20170at2"/>
<reference evidence="8 10" key="2">
    <citation type="submission" date="2016-10" db="EMBL/GenBank/DDBJ databases">
        <authorList>
            <person name="de Groot N.N."/>
        </authorList>
    </citation>
    <scope>NUCLEOTIDE SEQUENCE [LARGE SCALE GENOMIC DNA]</scope>
    <source>
        <strain evidence="8 10">DSM 2895</strain>
    </source>
</reference>
<dbReference type="SUPFAM" id="SSF53720">
    <property type="entry name" value="ALDH-like"/>
    <property type="match status" value="1"/>
</dbReference>
<keyword evidence="9" id="KW-1185">Reference proteome</keyword>
<dbReference type="PROSITE" id="PS00687">
    <property type="entry name" value="ALDEHYDE_DEHYDR_GLU"/>
    <property type="match status" value="1"/>
</dbReference>
<evidence type="ECO:0000256" key="5">
    <source>
        <dbReference type="RuleBase" id="RU003345"/>
    </source>
</evidence>
<dbReference type="InterPro" id="IPR016162">
    <property type="entry name" value="Ald_DH_N"/>
</dbReference>
<dbReference type="Proteomes" id="UP000037269">
    <property type="component" value="Unassembled WGS sequence"/>
</dbReference>
<feature type="active site" evidence="4">
    <location>
        <position position="253"/>
    </location>
</feature>
<feature type="domain" description="Aldehyde dehydrogenase" evidence="6">
    <location>
        <begin position="16"/>
        <end position="474"/>
    </location>
</feature>
<dbReference type="InterPro" id="IPR016163">
    <property type="entry name" value="Ald_DH_C"/>
</dbReference>
<dbReference type="EMBL" id="FNED01000041">
    <property type="protein sequence ID" value="SDK16247.1"/>
    <property type="molecule type" value="Genomic_DNA"/>
</dbReference>
<dbReference type="AlphaFoldDB" id="A0A0D1W8V0"/>
<evidence type="ECO:0000256" key="4">
    <source>
        <dbReference type="PROSITE-ProRule" id="PRU10007"/>
    </source>
</evidence>
<sequence length="485" mass="53211">MNDFTQLNKQYIGGEWKDGRGQKILTDKNPYNGESITEFRIANLQDIDEAYQAAARAKEEWDKVNPFTKRSILEQAIAYIEQHEKEMTEIIIDELGGTRLKAAFEIGLVKDIIREAATFPLRMEGKILPSPVDGKENRLYRLPVGVVGVISPFNFPFYLSMKSVAPALGAGNGVVLKPHEDTPITGGTLIAKIFEEAGIPKGLLNVVVTEISEIGDTFVEHPIPRVISFTGSTQVGSRIGQLAAKHFKKAALELGGNSALIVLEDADIDYAVNAAVFSRFTHQGQVCMSANRVIVHHDVYDEFVTKYVNKVSALKCGNPREADTIIGPLINERQVQNLIATVEEGVREGATPLLRGDVHGNVVEPIVLADVTTDMAVAKRELFGPAVCIMKFSTEEEAIRIANDTPFGLSGAVHTANLERGAEFAKKVYTGMIHVNDGTINDEPLVAFGGEKNSGLGRLNGPWSLEEFTTLKWISIQHTPRQFPY</sequence>
<dbReference type="PANTHER" id="PTHR42986">
    <property type="entry name" value="BENZALDEHYDE DEHYDROGENASE YFMT"/>
    <property type="match status" value="1"/>
</dbReference>
<evidence type="ECO:0000259" key="6">
    <source>
        <dbReference type="Pfam" id="PF00171"/>
    </source>
</evidence>
<dbReference type="GeneID" id="42303964"/>
<dbReference type="PATRIC" id="fig|47500.8.peg.483"/>
<dbReference type="FunFam" id="3.40.309.10:FF:000009">
    <property type="entry name" value="Aldehyde dehydrogenase A"/>
    <property type="match status" value="1"/>
</dbReference>
<dbReference type="STRING" id="47500.AF333_01895"/>
<dbReference type="InterPro" id="IPR029510">
    <property type="entry name" value="Ald_DH_CS_GLU"/>
</dbReference>
<evidence type="ECO:0000256" key="3">
    <source>
        <dbReference type="ARBA" id="ARBA00023027"/>
    </source>
</evidence>
<evidence type="ECO:0000313" key="9">
    <source>
        <dbReference type="Proteomes" id="UP000037269"/>
    </source>
</evidence>
<evidence type="ECO:0000256" key="1">
    <source>
        <dbReference type="ARBA" id="ARBA00009986"/>
    </source>
</evidence>
<name>A0A0D1W8V0_ANEMI</name>
<dbReference type="EMBL" id="LGUG01000004">
    <property type="protein sequence ID" value="KON94425.1"/>
    <property type="molecule type" value="Genomic_DNA"/>
</dbReference>
<evidence type="ECO:0000256" key="2">
    <source>
        <dbReference type="ARBA" id="ARBA00023002"/>
    </source>
</evidence>
<evidence type="ECO:0000313" key="8">
    <source>
        <dbReference type="EMBL" id="SDK16247.1"/>
    </source>
</evidence>
<protein>
    <submittedName>
        <fullName evidence="7 8">Aldehyde dehydrogenase</fullName>
    </submittedName>
</protein>
<dbReference type="Pfam" id="PF00171">
    <property type="entry name" value="Aldedh"/>
    <property type="match status" value="1"/>
</dbReference>
<dbReference type="InterPro" id="IPR015590">
    <property type="entry name" value="Aldehyde_DH_dom"/>
</dbReference>
<evidence type="ECO:0000313" key="10">
    <source>
        <dbReference type="Proteomes" id="UP000182836"/>
    </source>
</evidence>
<proteinExistence type="inferred from homology"/>
<dbReference type="GO" id="GO:0016620">
    <property type="term" value="F:oxidoreductase activity, acting on the aldehyde or oxo group of donors, NAD or NADP as acceptor"/>
    <property type="evidence" value="ECO:0007669"/>
    <property type="project" value="InterPro"/>
</dbReference>
<keyword evidence="2 5" id="KW-0560">Oxidoreductase</keyword>
<reference evidence="7 9" key="1">
    <citation type="submission" date="2015-07" db="EMBL/GenBank/DDBJ databases">
        <title>Fjat-14205 dsm 2895.</title>
        <authorList>
            <person name="Liu B."/>
            <person name="Wang J."/>
            <person name="Zhu Y."/>
            <person name="Liu G."/>
            <person name="Chen Q."/>
            <person name="Chen Z."/>
            <person name="Lan J."/>
            <person name="Che J."/>
            <person name="Ge C."/>
            <person name="Shi H."/>
            <person name="Pan Z."/>
            <person name="Liu X."/>
        </authorList>
    </citation>
    <scope>NUCLEOTIDE SEQUENCE [LARGE SCALE GENOMIC DNA]</scope>
    <source>
        <strain evidence="7 9">DSM 2895</strain>
    </source>
</reference>
<dbReference type="Gene3D" id="3.40.309.10">
    <property type="entry name" value="Aldehyde Dehydrogenase, Chain A, domain 2"/>
    <property type="match status" value="1"/>
</dbReference>
<dbReference type="InterPro" id="IPR016161">
    <property type="entry name" value="Ald_DH/histidinol_DH"/>
</dbReference>